<proteinExistence type="predicted"/>
<feature type="transmembrane region" description="Helical" evidence="7">
    <location>
        <begin position="23"/>
        <end position="42"/>
    </location>
</feature>
<dbReference type="EMBL" id="CALNXK010000086">
    <property type="protein sequence ID" value="CAH3149325.1"/>
    <property type="molecule type" value="Genomic_DNA"/>
</dbReference>
<keyword evidence="2" id="KW-0808">Transferase</keyword>
<dbReference type="Pfam" id="PF03062">
    <property type="entry name" value="MBOAT"/>
    <property type="match status" value="1"/>
</dbReference>
<keyword evidence="6" id="KW-0012">Acyltransferase</keyword>
<organism evidence="8 9">
    <name type="scientific">Porites lobata</name>
    <dbReference type="NCBI Taxonomy" id="104759"/>
    <lineage>
        <taxon>Eukaryota</taxon>
        <taxon>Metazoa</taxon>
        <taxon>Cnidaria</taxon>
        <taxon>Anthozoa</taxon>
        <taxon>Hexacorallia</taxon>
        <taxon>Scleractinia</taxon>
        <taxon>Fungiina</taxon>
        <taxon>Poritidae</taxon>
        <taxon>Porites</taxon>
    </lineage>
</organism>
<keyword evidence="3 7" id="KW-0812">Transmembrane</keyword>
<keyword evidence="4 7" id="KW-1133">Transmembrane helix</keyword>
<keyword evidence="9" id="KW-1185">Reference proteome</keyword>
<feature type="transmembrane region" description="Helical" evidence="7">
    <location>
        <begin position="54"/>
        <end position="78"/>
    </location>
</feature>
<feature type="transmembrane region" description="Helical" evidence="7">
    <location>
        <begin position="98"/>
        <end position="117"/>
    </location>
</feature>
<evidence type="ECO:0000256" key="5">
    <source>
        <dbReference type="ARBA" id="ARBA00023136"/>
    </source>
</evidence>
<evidence type="ECO:0000313" key="9">
    <source>
        <dbReference type="Proteomes" id="UP001159405"/>
    </source>
</evidence>
<protein>
    <submittedName>
        <fullName evidence="8">Uncharacterized protein</fullName>
    </submittedName>
</protein>
<dbReference type="PANTHER" id="PTHR13906">
    <property type="entry name" value="PORCUPINE"/>
    <property type="match status" value="1"/>
</dbReference>
<dbReference type="InterPro" id="IPR004299">
    <property type="entry name" value="MBOAT_fam"/>
</dbReference>
<dbReference type="Proteomes" id="UP001159405">
    <property type="component" value="Unassembled WGS sequence"/>
</dbReference>
<comment type="subcellular location">
    <subcellularLocation>
        <location evidence="1">Membrane</location>
        <topology evidence="1">Multi-pass membrane protein</topology>
    </subcellularLocation>
</comment>
<name>A0ABN8PTU2_9CNID</name>
<evidence type="ECO:0000256" key="4">
    <source>
        <dbReference type="ARBA" id="ARBA00022989"/>
    </source>
</evidence>
<accession>A0ABN8PTU2</accession>
<feature type="transmembrane region" description="Helical" evidence="7">
    <location>
        <begin position="224"/>
        <end position="245"/>
    </location>
</feature>
<evidence type="ECO:0000256" key="1">
    <source>
        <dbReference type="ARBA" id="ARBA00004141"/>
    </source>
</evidence>
<evidence type="ECO:0000313" key="8">
    <source>
        <dbReference type="EMBL" id="CAH3149325.1"/>
    </source>
</evidence>
<dbReference type="PANTHER" id="PTHR13906:SF4">
    <property type="entry name" value="LYSOPHOSPHOLIPID ACYLTRANSFERASE 6"/>
    <property type="match status" value="1"/>
</dbReference>
<keyword evidence="5 7" id="KW-0472">Membrane</keyword>
<comment type="caution">
    <text evidence="8">The sequence shown here is derived from an EMBL/GenBank/DDBJ whole genome shotgun (WGS) entry which is preliminary data.</text>
</comment>
<evidence type="ECO:0000256" key="6">
    <source>
        <dbReference type="ARBA" id="ARBA00023315"/>
    </source>
</evidence>
<gene>
    <name evidence="8" type="ORF">PLOB_00047074</name>
</gene>
<evidence type="ECO:0000256" key="7">
    <source>
        <dbReference type="SAM" id="Phobius"/>
    </source>
</evidence>
<feature type="transmembrane region" description="Helical" evidence="7">
    <location>
        <begin position="257"/>
        <end position="277"/>
    </location>
</feature>
<reference evidence="8 9" key="1">
    <citation type="submission" date="2022-05" db="EMBL/GenBank/DDBJ databases">
        <authorList>
            <consortium name="Genoscope - CEA"/>
            <person name="William W."/>
        </authorList>
    </citation>
    <scope>NUCLEOTIDE SEQUENCE [LARGE SCALE GENOMIC DNA]</scope>
</reference>
<feature type="transmembrane region" description="Helical" evidence="7">
    <location>
        <begin position="440"/>
        <end position="458"/>
    </location>
</feature>
<sequence>MFYLLREFLLWASEQTKLPIEQVQFIFCMLLNFPLGAVYRTLLHPRRVSPEVRLLVSLTWGLIIGWICFGSELLRLIVVSTLCYSLTWRVNPKDVHKVVFVVSFICLSAAQLYRMFVEYGINRFDYSGRLMVITQKVTYVAFSLHDGLGRKENELTEEQKEHRIKRMPSFLEYSGYIFHHSMLLVGPVCSYKEYIDFIEGRDIAQAMIKGHKEPSPMVPTLQKFASSLLCVILFLLGSKVFPFELNADPHFIANSSFLWRMAVSFFIMFIARLKYYFAWIIADAGNNACGLGFNGYDAKGEELWNGVTNVNVIELETSTNFRRMIQNWNMTTNLWLRRTVYDRVSHLPPYQRTLVTYVVSTIWHGFYPGYYLTFIVAVLIVIASRKVRYAFGHFFQSSSPVINSLVELLKWVTCNVVFGSYGFTPFLLLRLDLSLTFYRSTYFIVHILLIGAIIFIPGGRPKSSHEAKTVNGAVTSQQVRQEVQTESHKDASETRIANNNALFRHNRSAKLS</sequence>
<dbReference type="InterPro" id="IPR049941">
    <property type="entry name" value="LPLAT_7/PORCN-like"/>
</dbReference>
<feature type="transmembrane region" description="Helical" evidence="7">
    <location>
        <begin position="369"/>
        <end position="387"/>
    </location>
</feature>
<evidence type="ECO:0000256" key="2">
    <source>
        <dbReference type="ARBA" id="ARBA00022679"/>
    </source>
</evidence>
<evidence type="ECO:0000256" key="3">
    <source>
        <dbReference type="ARBA" id="ARBA00022692"/>
    </source>
</evidence>